<keyword evidence="3" id="KW-1185">Reference proteome</keyword>
<dbReference type="EMBL" id="JAPEVB010000003">
    <property type="protein sequence ID" value="KAJ4390599.1"/>
    <property type="molecule type" value="Genomic_DNA"/>
</dbReference>
<accession>A0A9W8YUB7</accession>
<feature type="signal peptide" evidence="1">
    <location>
        <begin position="1"/>
        <end position="16"/>
    </location>
</feature>
<organism evidence="2 3">
    <name type="scientific">Gnomoniopsis smithogilvyi</name>
    <dbReference type="NCBI Taxonomy" id="1191159"/>
    <lineage>
        <taxon>Eukaryota</taxon>
        <taxon>Fungi</taxon>
        <taxon>Dikarya</taxon>
        <taxon>Ascomycota</taxon>
        <taxon>Pezizomycotina</taxon>
        <taxon>Sordariomycetes</taxon>
        <taxon>Sordariomycetidae</taxon>
        <taxon>Diaporthales</taxon>
        <taxon>Gnomoniaceae</taxon>
        <taxon>Gnomoniopsis</taxon>
    </lineage>
</organism>
<evidence type="ECO:0000313" key="3">
    <source>
        <dbReference type="Proteomes" id="UP001140453"/>
    </source>
</evidence>
<protein>
    <submittedName>
        <fullName evidence="2">Uncharacterized protein</fullName>
    </submittedName>
</protein>
<evidence type="ECO:0000256" key="1">
    <source>
        <dbReference type="SAM" id="SignalP"/>
    </source>
</evidence>
<dbReference type="Proteomes" id="UP001140453">
    <property type="component" value="Unassembled WGS sequence"/>
</dbReference>
<name>A0A9W8YUB7_9PEZI</name>
<keyword evidence="1" id="KW-0732">Signal</keyword>
<proteinExistence type="predicted"/>
<comment type="caution">
    <text evidence="2">The sequence shown here is derived from an EMBL/GenBank/DDBJ whole genome shotgun (WGS) entry which is preliminary data.</text>
</comment>
<reference evidence="2" key="1">
    <citation type="submission" date="2022-10" db="EMBL/GenBank/DDBJ databases">
        <title>Tapping the CABI collections for fungal endophytes: first genome assemblies for Collariella, Neodidymelliopsis, Ascochyta clinopodiicola, Didymella pomorum, Didymosphaeria variabile, Neocosmospora piperis and Neocucurbitaria cava.</title>
        <authorList>
            <person name="Hill R."/>
        </authorList>
    </citation>
    <scope>NUCLEOTIDE SEQUENCE</scope>
    <source>
        <strain evidence="2">IMI 355082</strain>
    </source>
</reference>
<gene>
    <name evidence="2" type="ORF">N0V93_004195</name>
</gene>
<evidence type="ECO:0000313" key="2">
    <source>
        <dbReference type="EMBL" id="KAJ4390599.1"/>
    </source>
</evidence>
<feature type="chain" id="PRO_5040983671" evidence="1">
    <location>
        <begin position="17"/>
        <end position="80"/>
    </location>
</feature>
<sequence length="80" mass="8146">MRFNIILAALVAVVAAAPTPDPQQGGVSTTCSPDGAKAGSVICNNPAYTGRKLQLNNQAFNLGGCAASRQANALCEARDN</sequence>
<dbReference type="AlphaFoldDB" id="A0A9W8YUB7"/>